<dbReference type="Proteomes" id="UP001566132">
    <property type="component" value="Unassembled WGS sequence"/>
</dbReference>
<gene>
    <name evidence="2" type="ORF">ABEB36_002473</name>
</gene>
<protein>
    <submittedName>
        <fullName evidence="2">Uncharacterized protein</fullName>
    </submittedName>
</protein>
<accession>A0ABD1F5V7</accession>
<sequence>MGHRRVEGKLHSVTFYNALTLYHVNHISQIATTRKSLTIQNKVLQAFQQAAAVVIGRPEFSHIKKRTLRFPNMDFPGGISRHDICPPMAATQPTPVVIVMLSLFTPLSLFCNYAGLIN</sequence>
<dbReference type="EMBL" id="JBDJPC010000002">
    <property type="protein sequence ID" value="KAL1512978.1"/>
    <property type="molecule type" value="Genomic_DNA"/>
</dbReference>
<evidence type="ECO:0000313" key="3">
    <source>
        <dbReference type="Proteomes" id="UP001566132"/>
    </source>
</evidence>
<feature type="transmembrane region" description="Helical" evidence="1">
    <location>
        <begin position="96"/>
        <end position="116"/>
    </location>
</feature>
<comment type="caution">
    <text evidence="2">The sequence shown here is derived from an EMBL/GenBank/DDBJ whole genome shotgun (WGS) entry which is preliminary data.</text>
</comment>
<organism evidence="2 3">
    <name type="scientific">Hypothenemus hampei</name>
    <name type="common">Coffee berry borer</name>
    <dbReference type="NCBI Taxonomy" id="57062"/>
    <lineage>
        <taxon>Eukaryota</taxon>
        <taxon>Metazoa</taxon>
        <taxon>Ecdysozoa</taxon>
        <taxon>Arthropoda</taxon>
        <taxon>Hexapoda</taxon>
        <taxon>Insecta</taxon>
        <taxon>Pterygota</taxon>
        <taxon>Neoptera</taxon>
        <taxon>Endopterygota</taxon>
        <taxon>Coleoptera</taxon>
        <taxon>Polyphaga</taxon>
        <taxon>Cucujiformia</taxon>
        <taxon>Curculionidae</taxon>
        <taxon>Scolytinae</taxon>
        <taxon>Hypothenemus</taxon>
    </lineage>
</organism>
<reference evidence="2 3" key="1">
    <citation type="submission" date="2024-05" db="EMBL/GenBank/DDBJ databases">
        <title>Genetic variation in Jamaican populations of the coffee berry borer (Hypothenemus hampei).</title>
        <authorList>
            <person name="Errbii M."/>
            <person name="Myrie A."/>
        </authorList>
    </citation>
    <scope>NUCLEOTIDE SEQUENCE [LARGE SCALE GENOMIC DNA]</scope>
    <source>
        <strain evidence="2">JA-Hopewell-2020-01-JO</strain>
        <tissue evidence="2">Whole body</tissue>
    </source>
</reference>
<keyword evidence="1" id="KW-0812">Transmembrane</keyword>
<evidence type="ECO:0000256" key="1">
    <source>
        <dbReference type="SAM" id="Phobius"/>
    </source>
</evidence>
<proteinExistence type="predicted"/>
<name>A0ABD1F5V7_HYPHA</name>
<evidence type="ECO:0000313" key="2">
    <source>
        <dbReference type="EMBL" id="KAL1512978.1"/>
    </source>
</evidence>
<keyword evidence="3" id="KW-1185">Reference proteome</keyword>
<keyword evidence="1" id="KW-0472">Membrane</keyword>
<keyword evidence="1" id="KW-1133">Transmembrane helix</keyword>
<dbReference type="AlphaFoldDB" id="A0ABD1F5V7"/>